<evidence type="ECO:0000259" key="3">
    <source>
        <dbReference type="Pfam" id="PF22936"/>
    </source>
</evidence>
<dbReference type="Pfam" id="PF07727">
    <property type="entry name" value="RVT_2"/>
    <property type="match status" value="1"/>
</dbReference>
<dbReference type="CDD" id="cd09272">
    <property type="entry name" value="RNase_HI_RT_Ty1"/>
    <property type="match status" value="1"/>
</dbReference>
<dbReference type="PANTHER" id="PTHR11439:SF483">
    <property type="entry name" value="PEPTIDE SYNTHASE GLIP-LIKE, PUTATIVE (AFU_ORTHOLOGUE AFUA_3G12920)-RELATED"/>
    <property type="match status" value="1"/>
</dbReference>
<evidence type="ECO:0000313" key="5">
    <source>
        <dbReference type="EMBL" id="GEU89008.1"/>
    </source>
</evidence>
<evidence type="ECO:0000256" key="1">
    <source>
        <dbReference type="SAM" id="MobiDB-lite"/>
    </source>
</evidence>
<feature type="domain" description="Reverse transcriptase Ty1/copia-type" evidence="2">
    <location>
        <begin position="913"/>
        <end position="973"/>
    </location>
</feature>
<comment type="caution">
    <text evidence="5">The sequence shown here is derived from an EMBL/GenBank/DDBJ whole genome shotgun (WGS) entry which is preliminary data.</text>
</comment>
<dbReference type="Pfam" id="PF25597">
    <property type="entry name" value="SH3_retrovirus"/>
    <property type="match status" value="1"/>
</dbReference>
<protein>
    <submittedName>
        <fullName evidence="5">Integrase, catalytic region, zinc finger, CCHC-type, peptidase aspartic, catalytic</fullName>
    </submittedName>
</protein>
<dbReference type="InterPro" id="IPR057670">
    <property type="entry name" value="SH3_retrovirus"/>
</dbReference>
<feature type="compositionally biased region" description="Low complexity" evidence="1">
    <location>
        <begin position="807"/>
        <end position="825"/>
    </location>
</feature>
<reference evidence="5" key="1">
    <citation type="journal article" date="2019" name="Sci. Rep.">
        <title>Draft genome of Tanacetum cinerariifolium, the natural source of mosquito coil.</title>
        <authorList>
            <person name="Yamashiro T."/>
            <person name="Shiraishi A."/>
            <person name="Satake H."/>
            <person name="Nakayama K."/>
        </authorList>
    </citation>
    <scope>NUCLEOTIDE SEQUENCE</scope>
</reference>
<dbReference type="AlphaFoldDB" id="A0A6L2NRN5"/>
<feature type="region of interest" description="Disordered" evidence="1">
    <location>
        <begin position="802"/>
        <end position="839"/>
    </location>
</feature>
<proteinExistence type="predicted"/>
<dbReference type="PANTHER" id="PTHR11439">
    <property type="entry name" value="GAG-POL-RELATED RETROTRANSPOSON"/>
    <property type="match status" value="1"/>
</dbReference>
<sequence>MFNTFPKFNKVKSSLKYNTFKFKCAQKSRLNRGQGNNAKGTGAAGYGGAQNRVGNTNLDKMLLMQAQENSVALDEEQLLFIASADECDALDSDVDEAPSTQTMFMENLSSAYPVYDESGPSYDSDILSEVHDHDNYQDAVYELHGVYEMHDHVQPNCIVDSNVEYTSDSNMILHDQYVKENTESVVQNNVSSVPHDAPLMVINEMHESTAQYVFVNAHTKLVDASLIAKLSIYKEQAELYERRPKFELTEREQKIEEQLRIVITDRNIKKENLKNELHYVKIQLNTTINHNKSMVEEVTSLKKDFKQKKNKYLEEFLDMKAVKKKVKDRLFKQDQSLQTVHMNNREFNLDYLKHLKESVETLRDIIKKARAIRPLDRSLSSSCLYTKHSQELLEYAVGTCLKDFNKQDNKHAFTPLTRNKQVTFEDQCVTSNNNTNKHVEQLNIQTTNVPVIPSTGVNSYTDASRSKPRSNIKKNRISLAKSVHKKKVEEHPRTNKSSLNHTNFVDSSINSMTQPKLGIQRSKLSIFVCFQMQVVQIVLWYLDSGCSKHMIGDRSRLRNFVKKFIGAVRFRNDHFGAFIGYGDYVIGDSVISKVYYVEGLGHNLYSVGQFCDSDLEVAFRKHSFYVRDTDGVELIKGSRSSNLYTIWVEDMSKPSPICLLSKASKNKSCEDLGKFQPTADIGIFNCYAPSRKVYRIYNKRTRHIMETIHVQFDELTEPMAPVQLGTGPAPSFLMPGQISSGLVPNLVPVVPYVPPANKELEILFQLMFDEYLEPPHVERPVYLTITVLISFILAGTPSLTTIDQDAPSPSHSPSSSSLQSPSSHQGIAAGSTNIEDNPLAPVDNAPFVNMFALRPSSEASSPGDVNSAELTHVTQPHHLGKWSKDHPLDNIIANPSRPVSTRKQLVTDALIFITNAASKNMTIYQMDVKTAFLNGKLKEEVYVSQPEGFVDPDRPTHVYHLKKALYGLKQTPGVCSLMYLTASRPDLLFAVCICARYQYSKDTAMALTTYADANHAGCQGTRRSTSGSAQFIGDKLVSWSSKKQKSTAISTTEAEYIAIAIALFYNNVQYSRSKHIDIRHHFIREQVEKGMVELYLVTMDYQLADIFTKALPKERFVFLLLHLGMKSMTPKTLKCLQEGEED</sequence>
<dbReference type="InterPro" id="IPR054722">
    <property type="entry name" value="PolX-like_BBD"/>
</dbReference>
<feature type="domain" description="Retrovirus-related Pol polyprotein from transposon TNT 1-94-like beta-barrel" evidence="3">
    <location>
        <begin position="540"/>
        <end position="612"/>
    </location>
</feature>
<name>A0A6L2NRN5_TANCI</name>
<feature type="domain" description="Retroviral polymerase SH3-like" evidence="4">
    <location>
        <begin position="672"/>
        <end position="715"/>
    </location>
</feature>
<evidence type="ECO:0000259" key="2">
    <source>
        <dbReference type="Pfam" id="PF07727"/>
    </source>
</evidence>
<dbReference type="EMBL" id="BKCJ010009869">
    <property type="protein sequence ID" value="GEU89008.1"/>
    <property type="molecule type" value="Genomic_DNA"/>
</dbReference>
<accession>A0A6L2NRN5</accession>
<gene>
    <name evidence="5" type="ORF">Tci_060986</name>
</gene>
<evidence type="ECO:0000259" key="4">
    <source>
        <dbReference type="Pfam" id="PF25597"/>
    </source>
</evidence>
<organism evidence="5">
    <name type="scientific">Tanacetum cinerariifolium</name>
    <name type="common">Dalmatian daisy</name>
    <name type="synonym">Chrysanthemum cinerariifolium</name>
    <dbReference type="NCBI Taxonomy" id="118510"/>
    <lineage>
        <taxon>Eukaryota</taxon>
        <taxon>Viridiplantae</taxon>
        <taxon>Streptophyta</taxon>
        <taxon>Embryophyta</taxon>
        <taxon>Tracheophyta</taxon>
        <taxon>Spermatophyta</taxon>
        <taxon>Magnoliopsida</taxon>
        <taxon>eudicotyledons</taxon>
        <taxon>Gunneridae</taxon>
        <taxon>Pentapetalae</taxon>
        <taxon>asterids</taxon>
        <taxon>campanulids</taxon>
        <taxon>Asterales</taxon>
        <taxon>Asteraceae</taxon>
        <taxon>Asteroideae</taxon>
        <taxon>Anthemideae</taxon>
        <taxon>Anthemidinae</taxon>
        <taxon>Tanacetum</taxon>
    </lineage>
</organism>
<dbReference type="InterPro" id="IPR013103">
    <property type="entry name" value="RVT_2"/>
</dbReference>
<dbReference type="Pfam" id="PF22936">
    <property type="entry name" value="Pol_BBD"/>
    <property type="match status" value="1"/>
</dbReference>